<name>A0A2S5TKN1_9GAMM</name>
<dbReference type="EMBL" id="PSNW01000001">
    <property type="protein sequence ID" value="PPE75545.1"/>
    <property type="molecule type" value="Genomic_DNA"/>
</dbReference>
<comment type="caution">
    <text evidence="1">The sequence shown here is derived from an EMBL/GenBank/DDBJ whole genome shotgun (WGS) entry which is preliminary data.</text>
</comment>
<evidence type="ECO:0000313" key="2">
    <source>
        <dbReference type="Proteomes" id="UP000238220"/>
    </source>
</evidence>
<dbReference type="InterPro" id="IPR011990">
    <property type="entry name" value="TPR-like_helical_dom_sf"/>
</dbReference>
<dbReference type="OrthoDB" id="7593450at2"/>
<dbReference type="InterPro" id="IPR010323">
    <property type="entry name" value="DUF924"/>
</dbReference>
<proteinExistence type="predicted"/>
<dbReference type="Pfam" id="PF06041">
    <property type="entry name" value="DUF924"/>
    <property type="match status" value="1"/>
</dbReference>
<organism evidence="1 2">
    <name type="scientific">Solimonas fluminis</name>
    <dbReference type="NCBI Taxonomy" id="2086571"/>
    <lineage>
        <taxon>Bacteria</taxon>
        <taxon>Pseudomonadati</taxon>
        <taxon>Pseudomonadota</taxon>
        <taxon>Gammaproteobacteria</taxon>
        <taxon>Nevskiales</taxon>
        <taxon>Nevskiaceae</taxon>
        <taxon>Solimonas</taxon>
    </lineage>
</organism>
<reference evidence="1 2" key="1">
    <citation type="submission" date="2018-02" db="EMBL/GenBank/DDBJ databases">
        <title>Genome sequencing of Solimonas sp. HR-BB.</title>
        <authorList>
            <person name="Lee Y."/>
            <person name="Jeon C.O."/>
        </authorList>
    </citation>
    <scope>NUCLEOTIDE SEQUENCE [LARGE SCALE GENOMIC DNA]</scope>
    <source>
        <strain evidence="1 2">HR-BB</strain>
    </source>
</reference>
<dbReference type="Proteomes" id="UP000238220">
    <property type="component" value="Unassembled WGS sequence"/>
</dbReference>
<dbReference type="Gene3D" id="1.25.40.10">
    <property type="entry name" value="Tetratricopeptide repeat domain"/>
    <property type="match status" value="1"/>
</dbReference>
<evidence type="ECO:0000313" key="1">
    <source>
        <dbReference type="EMBL" id="PPE75545.1"/>
    </source>
</evidence>
<dbReference type="SUPFAM" id="SSF48452">
    <property type="entry name" value="TPR-like"/>
    <property type="match status" value="1"/>
</dbReference>
<protein>
    <submittedName>
        <fullName evidence="1">DUF924 domain-containing protein</fullName>
    </submittedName>
</protein>
<sequence length="196" mass="22609">MRTRKPGPRPGCTEGITIVQEEVLRFWFQEIDPKAWWTADPEFDRVIQGRFGELLERAARAELYPWRITARGRLAEVLVLDQFSRNIHRNSPRAFAQDPLALALAQEAIAAGTPAALSAVERSFLYLPFMHSESAAIHDWAERLYRENGVQENYDFELKHKAIIDRFGRYPHRNEILGRASSGEEIEFLKQPGSRF</sequence>
<accession>A0A2S5TKN1</accession>
<dbReference type="Gene3D" id="1.20.58.320">
    <property type="entry name" value="TPR-like"/>
    <property type="match status" value="1"/>
</dbReference>
<gene>
    <name evidence="1" type="ORF">C3942_01230</name>
</gene>
<keyword evidence="2" id="KW-1185">Reference proteome</keyword>
<dbReference type="AlphaFoldDB" id="A0A2S5TKN1"/>